<dbReference type="PANTHER" id="PTHR11088">
    <property type="entry name" value="TRNA DIMETHYLALLYLTRANSFERASE"/>
    <property type="match status" value="1"/>
</dbReference>
<comment type="function">
    <text evidence="2 10 12">Catalyzes the transfer of a dimethylallyl group onto the adenine at position 37 in tRNAs that read codons beginning with uridine, leading to the formation of N6-(dimethylallyl)adenosine (i(6)A).</text>
</comment>
<comment type="caution">
    <text evidence="10">Lacks conserved residue(s) required for the propagation of feature annotation.</text>
</comment>
<dbReference type="NCBIfam" id="TIGR00174">
    <property type="entry name" value="miaA"/>
    <property type="match status" value="1"/>
</dbReference>
<dbReference type="InterPro" id="IPR027417">
    <property type="entry name" value="P-loop_NTPase"/>
</dbReference>
<dbReference type="InterPro" id="IPR018022">
    <property type="entry name" value="IPT"/>
</dbReference>
<keyword evidence="7 10" id="KW-0067">ATP-binding</keyword>
<keyword evidence="8 10" id="KW-0460">Magnesium</keyword>
<feature type="site" description="Interaction with substrate tRNA" evidence="10">
    <location>
        <position position="106"/>
    </location>
</feature>
<evidence type="ECO:0000313" key="14">
    <source>
        <dbReference type="EMBL" id="HGT70878.1"/>
    </source>
</evidence>
<evidence type="ECO:0000256" key="3">
    <source>
        <dbReference type="ARBA" id="ARBA00005842"/>
    </source>
</evidence>
<comment type="catalytic activity">
    <reaction evidence="9 10 11">
        <text>adenosine(37) in tRNA + dimethylallyl diphosphate = N(6)-dimethylallyladenosine(37) in tRNA + diphosphate</text>
        <dbReference type="Rhea" id="RHEA:26482"/>
        <dbReference type="Rhea" id="RHEA-COMP:10162"/>
        <dbReference type="Rhea" id="RHEA-COMP:10375"/>
        <dbReference type="ChEBI" id="CHEBI:33019"/>
        <dbReference type="ChEBI" id="CHEBI:57623"/>
        <dbReference type="ChEBI" id="CHEBI:74411"/>
        <dbReference type="ChEBI" id="CHEBI:74415"/>
        <dbReference type="EC" id="2.5.1.75"/>
    </reaction>
</comment>
<evidence type="ECO:0000256" key="2">
    <source>
        <dbReference type="ARBA" id="ARBA00003213"/>
    </source>
</evidence>
<evidence type="ECO:0000256" key="9">
    <source>
        <dbReference type="ARBA" id="ARBA00049563"/>
    </source>
</evidence>
<protein>
    <recommendedName>
        <fullName evidence="10">tRNA dimethylallyltransferase</fullName>
        <ecNumber evidence="10">2.5.1.75</ecNumber>
    </recommendedName>
    <alternativeName>
        <fullName evidence="10">Dimethylallyl diphosphate:tRNA dimethylallyltransferase</fullName>
        <shortName evidence="10">DMAPP:tRNA dimethylallyltransferase</shortName>
        <shortName evidence="10">DMATase</shortName>
    </alternativeName>
    <alternativeName>
        <fullName evidence="10">Isopentenyl-diphosphate:tRNA isopentenyltransferase</fullName>
        <shortName evidence="10">IPP transferase</shortName>
        <shortName evidence="10">IPPT</shortName>
        <shortName evidence="10">IPTase</shortName>
    </alternativeName>
</protein>
<dbReference type="SUPFAM" id="SSF52540">
    <property type="entry name" value="P-loop containing nucleoside triphosphate hydrolases"/>
    <property type="match status" value="1"/>
</dbReference>
<dbReference type="GO" id="GO:0005524">
    <property type="term" value="F:ATP binding"/>
    <property type="evidence" value="ECO:0007669"/>
    <property type="project" value="UniProtKB-UniRule"/>
</dbReference>
<dbReference type="GO" id="GO:0006400">
    <property type="term" value="P:tRNA modification"/>
    <property type="evidence" value="ECO:0007669"/>
    <property type="project" value="TreeGrafter"/>
</dbReference>
<comment type="similarity">
    <text evidence="3 10 13">Belongs to the IPP transferase family.</text>
</comment>
<comment type="subunit">
    <text evidence="10">Monomer.</text>
</comment>
<evidence type="ECO:0000256" key="4">
    <source>
        <dbReference type="ARBA" id="ARBA00022679"/>
    </source>
</evidence>
<keyword evidence="5 10" id="KW-0819">tRNA processing</keyword>
<accession>A0A7C4R4Q2</accession>
<dbReference type="AlphaFoldDB" id="A0A7C4R4Q2"/>
<feature type="region of interest" description="Interaction with substrate tRNA" evidence="10">
    <location>
        <begin position="42"/>
        <end position="45"/>
    </location>
</feature>
<dbReference type="HAMAP" id="MF_00185">
    <property type="entry name" value="IPP_trans"/>
    <property type="match status" value="1"/>
</dbReference>
<proteinExistence type="inferred from homology"/>
<dbReference type="EMBL" id="DSYQ01000004">
    <property type="protein sequence ID" value="HGT70878.1"/>
    <property type="molecule type" value="Genomic_DNA"/>
</dbReference>
<evidence type="ECO:0000256" key="7">
    <source>
        <dbReference type="ARBA" id="ARBA00022840"/>
    </source>
</evidence>
<evidence type="ECO:0000256" key="11">
    <source>
        <dbReference type="RuleBase" id="RU003783"/>
    </source>
</evidence>
<dbReference type="Gene3D" id="1.10.20.140">
    <property type="match status" value="1"/>
</dbReference>
<keyword evidence="6 10" id="KW-0547">Nucleotide-binding</keyword>
<name>A0A7C4R4Q2_UNCC3</name>
<evidence type="ECO:0000256" key="5">
    <source>
        <dbReference type="ARBA" id="ARBA00022694"/>
    </source>
</evidence>
<feature type="binding site" evidence="10">
    <location>
        <begin position="17"/>
        <end position="24"/>
    </location>
    <ligand>
        <name>ATP</name>
        <dbReference type="ChEBI" id="CHEBI:30616"/>
    </ligand>
</feature>
<evidence type="ECO:0000256" key="13">
    <source>
        <dbReference type="RuleBase" id="RU003785"/>
    </source>
</evidence>
<organism evidence="14">
    <name type="scientific">candidate division CPR3 bacterium</name>
    <dbReference type="NCBI Taxonomy" id="2268181"/>
    <lineage>
        <taxon>Bacteria</taxon>
        <taxon>Bacteria division CPR3</taxon>
    </lineage>
</organism>
<evidence type="ECO:0000256" key="10">
    <source>
        <dbReference type="HAMAP-Rule" id="MF_00185"/>
    </source>
</evidence>
<gene>
    <name evidence="10 14" type="primary">miaA</name>
    <name evidence="14" type="ORF">ENT43_01305</name>
</gene>
<evidence type="ECO:0000256" key="8">
    <source>
        <dbReference type="ARBA" id="ARBA00022842"/>
    </source>
</evidence>
<dbReference type="Gene3D" id="3.40.50.300">
    <property type="entry name" value="P-loop containing nucleotide triphosphate hydrolases"/>
    <property type="match status" value="1"/>
</dbReference>
<reference evidence="14" key="1">
    <citation type="journal article" date="2020" name="mSystems">
        <title>Genome- and Community-Level Interaction Insights into Carbon Utilization and Element Cycling Functions of Hydrothermarchaeota in Hydrothermal Sediment.</title>
        <authorList>
            <person name="Zhou Z."/>
            <person name="Liu Y."/>
            <person name="Xu W."/>
            <person name="Pan J."/>
            <person name="Luo Z.H."/>
            <person name="Li M."/>
        </authorList>
    </citation>
    <scope>NUCLEOTIDE SEQUENCE [LARGE SCALE GENOMIC DNA]</scope>
    <source>
        <strain evidence="14">SpSt-579</strain>
    </source>
</reference>
<evidence type="ECO:0000256" key="1">
    <source>
        <dbReference type="ARBA" id="ARBA00001946"/>
    </source>
</evidence>
<dbReference type="PANTHER" id="PTHR11088:SF60">
    <property type="entry name" value="TRNA DIMETHYLALLYLTRANSFERASE"/>
    <property type="match status" value="1"/>
</dbReference>
<dbReference type="Pfam" id="PF01715">
    <property type="entry name" value="IPPT"/>
    <property type="match status" value="1"/>
</dbReference>
<comment type="caution">
    <text evidence="14">The sequence shown here is derived from an EMBL/GenBank/DDBJ whole genome shotgun (WGS) entry which is preliminary data.</text>
</comment>
<dbReference type="GO" id="GO:0052381">
    <property type="term" value="F:tRNA dimethylallyltransferase activity"/>
    <property type="evidence" value="ECO:0007669"/>
    <property type="project" value="UniProtKB-UniRule"/>
</dbReference>
<sequence>MSIKKINFKPKIIVVCGPTGSGKTGLANYLCQKFDGEIINVDSRQVYREMNIGTGKDLDQIKVPIHLVDIINPDEKYNVGQFKIDAEEVIRDIISRGKVPFIVGGTGLYVDALTENFSFPSISNLKSKKLKINIKSKNLEELVNILGKLDPEALSVVDLKNRRRVERAIEVCLTTGIPFTKQRNRGERNYEVLKLSPAVSLDREKLYEKINKRVDEMVDEGLEKEVRSLVEKYGWESEAMTGIGYREWRLRHSIPNFQFPISNKTSSSKIQNKQIINDVIEEIKKNTRNYAKRQMTWFKRDKEINYVDLKKAEKLVRCFLIN</sequence>
<comment type="cofactor">
    <cofactor evidence="1 10">
        <name>Mg(2+)</name>
        <dbReference type="ChEBI" id="CHEBI:18420"/>
    </cofactor>
</comment>
<dbReference type="InterPro" id="IPR039657">
    <property type="entry name" value="Dimethylallyltransferase"/>
</dbReference>
<evidence type="ECO:0000256" key="6">
    <source>
        <dbReference type="ARBA" id="ARBA00022741"/>
    </source>
</evidence>
<evidence type="ECO:0000256" key="12">
    <source>
        <dbReference type="RuleBase" id="RU003784"/>
    </source>
</evidence>
<dbReference type="EC" id="2.5.1.75" evidence="10"/>
<keyword evidence="4 10" id="KW-0808">Transferase</keyword>
<feature type="binding site" evidence="10">
    <location>
        <begin position="19"/>
        <end position="24"/>
    </location>
    <ligand>
        <name>substrate</name>
    </ligand>
</feature>